<evidence type="ECO:0008006" key="4">
    <source>
        <dbReference type="Google" id="ProtNLM"/>
    </source>
</evidence>
<dbReference type="AlphaFoldDB" id="A0A6A4GY84"/>
<evidence type="ECO:0000313" key="3">
    <source>
        <dbReference type="Proteomes" id="UP000799118"/>
    </source>
</evidence>
<sequence>MSRQTHLQHGSSHAGPSNYVESPDLHVTSPRDNTYLPSVDVPILESEPYSSPARNIFYGEAISQDIKDEIKLLAPMMLRCIITHMLGIDVQFCHLLQRATSSAIVRILEWISGCRPFQLFVNSRFNVVCLRADIHPFVDHGGIVFLPLPDVLAALERLVIHNISCTNWDERHRYNSSKFDPLLGKATYTYRVKVLPTMAKHRVDGLLARKSPQERGALLAELLIDEDLQLVYDFTVGWLIGEGMNIPSDFINTIPPIPKGADAVDDTSPFDDYNKNEKGKGRVKRRKANTEPAPELPRVKSNPGSKMPSLAPKARSSRSMPFKLFRLEASTGTLLDQAFNIARDALTKLKNSSIKLEELRMECRTRSATASVASIPPNSNISEKSSPLSERSESPSPRERAKANQGRQCYVDNDAGAGMVADSSGHSPWGMKDADKFV</sequence>
<feature type="region of interest" description="Disordered" evidence="1">
    <location>
        <begin position="262"/>
        <end position="315"/>
    </location>
</feature>
<gene>
    <name evidence="2" type="ORF">BT96DRAFT_945936</name>
</gene>
<dbReference type="EMBL" id="ML769649">
    <property type="protein sequence ID" value="KAE9390711.1"/>
    <property type="molecule type" value="Genomic_DNA"/>
</dbReference>
<dbReference type="OrthoDB" id="3056574at2759"/>
<reference evidence="2" key="1">
    <citation type="journal article" date="2019" name="Environ. Microbiol.">
        <title>Fungal ecological strategies reflected in gene transcription - a case study of two litter decomposers.</title>
        <authorList>
            <person name="Barbi F."/>
            <person name="Kohler A."/>
            <person name="Barry K."/>
            <person name="Baskaran P."/>
            <person name="Daum C."/>
            <person name="Fauchery L."/>
            <person name="Ihrmark K."/>
            <person name="Kuo A."/>
            <person name="LaButti K."/>
            <person name="Lipzen A."/>
            <person name="Morin E."/>
            <person name="Grigoriev I.V."/>
            <person name="Henrissat B."/>
            <person name="Lindahl B."/>
            <person name="Martin F."/>
        </authorList>
    </citation>
    <scope>NUCLEOTIDE SEQUENCE</scope>
    <source>
        <strain evidence="2">JB14</strain>
    </source>
</reference>
<feature type="compositionally biased region" description="Basic and acidic residues" evidence="1">
    <location>
        <begin position="390"/>
        <end position="402"/>
    </location>
</feature>
<feature type="region of interest" description="Disordered" evidence="1">
    <location>
        <begin position="367"/>
        <end position="438"/>
    </location>
</feature>
<feature type="region of interest" description="Disordered" evidence="1">
    <location>
        <begin position="1"/>
        <end position="23"/>
    </location>
</feature>
<protein>
    <recommendedName>
        <fullName evidence="4">HNH nuclease domain-containing protein</fullName>
    </recommendedName>
</protein>
<keyword evidence="3" id="KW-1185">Reference proteome</keyword>
<accession>A0A6A4GY84</accession>
<evidence type="ECO:0000313" key="2">
    <source>
        <dbReference type="EMBL" id="KAE9390711.1"/>
    </source>
</evidence>
<name>A0A6A4GY84_9AGAR</name>
<dbReference type="Proteomes" id="UP000799118">
    <property type="component" value="Unassembled WGS sequence"/>
</dbReference>
<organism evidence="2 3">
    <name type="scientific">Gymnopus androsaceus JB14</name>
    <dbReference type="NCBI Taxonomy" id="1447944"/>
    <lineage>
        <taxon>Eukaryota</taxon>
        <taxon>Fungi</taxon>
        <taxon>Dikarya</taxon>
        <taxon>Basidiomycota</taxon>
        <taxon>Agaricomycotina</taxon>
        <taxon>Agaricomycetes</taxon>
        <taxon>Agaricomycetidae</taxon>
        <taxon>Agaricales</taxon>
        <taxon>Marasmiineae</taxon>
        <taxon>Omphalotaceae</taxon>
        <taxon>Gymnopus</taxon>
    </lineage>
</organism>
<feature type="compositionally biased region" description="Polar residues" evidence="1">
    <location>
        <begin position="1"/>
        <end position="15"/>
    </location>
</feature>
<evidence type="ECO:0000256" key="1">
    <source>
        <dbReference type="SAM" id="MobiDB-lite"/>
    </source>
</evidence>
<feature type="compositionally biased region" description="Polar residues" evidence="1">
    <location>
        <begin position="367"/>
        <end position="381"/>
    </location>
</feature>
<proteinExistence type="predicted"/>